<dbReference type="GO" id="GO:0016787">
    <property type="term" value="F:hydrolase activity"/>
    <property type="evidence" value="ECO:0007669"/>
    <property type="project" value="UniProtKB-KW"/>
</dbReference>
<proteinExistence type="predicted"/>
<feature type="domain" description="Helicase C-terminal" evidence="6">
    <location>
        <begin position="964"/>
        <end position="1135"/>
    </location>
</feature>
<name>A0A9P8Y2W3_9PEZI</name>
<feature type="region of interest" description="Disordered" evidence="4">
    <location>
        <begin position="1"/>
        <end position="50"/>
    </location>
</feature>
<dbReference type="InterPro" id="IPR014001">
    <property type="entry name" value="Helicase_ATP-bd"/>
</dbReference>
<dbReference type="InterPro" id="IPR000330">
    <property type="entry name" value="SNF2_N"/>
</dbReference>
<sequence>MVGPHSSSKGRSEWFDIEDDDFDDLANSSPFFTQPTQPANRTGAHTTQPTQILDRAAHVTQPTQIVGKTDHTTQPTQLLDRKVIRESSPVVPSSPSVVEVPASSPFQPKTTPPNHGSNAARPSIASGRIASLMAPAGTAFRAPAAPAPAPTRAPASRQYLELSDDEIAKDYKHQDSSDDEVTPMRGDIRPSFVKRDSGVAQPVVARPVAAKPPPKDISLNDIPNLRLRYLTKEVFRAVHKARPNITLQACKDAVQKGGWQVNAAVQSIIGTSGSKPAPVSRSNSQSTNDEGSQPASAKSSFQSTISQFAYSNKPSSTTTPSSESTLSAPPRRRLMQGRRQRSPSPAQVFSVSSSATSPPSSPDQTSADQPQERAKPVAPKRRLMRGIKSKGQSAKVVTVDSDSDPVAAKVTLPSRKRKAEHDAEASEDELSRAVADDSNSDVLVVNPNEQKVLNYLNSCSAEELGRMTGLPNDARLMVEAAPFKSLDAAERVSRKDKPKSSRSKNARTEIGSLIVEKLSSWFEAFDAAAVVIKKCEDRGAQLQAAMANWPMDRNGRMRCSPGPDGEDCSAIMMQQMPVPTQPALMDADVVKLKSYQLLGLNWMHLLHQNGFSGILADDMGLGKTCQVISFIAHLVGTYDEHGGATRPWPNLIVVPPSTYENWINEFERFAPDISLFLYSGAERRDTEPEDVQDYHVVLTTYTQIERKVEDLHWLQGLEPYAAIFDEGHKLKNPNTNVYKQLKRVPMEWRLILSGTPVQNNLKELLSILSFVEPNLFTENDFGRLKTIFDAKVLNKDVHNFAALAKERVGNARTIMAPFILQRRKADVLELAQKTERNEIVGMHPTQKAIYDEIKGRYLIPKGTAKKSAIKESNPWMQLRKAAIHHQLFRTHFTDERVEKMVDILWQKCTEEELCIQSKADRHRKLLLEDFMAKSDFQLHLWCKDFPKYIGKFDIPDRSWEESPKVKKLLELVRGYIETGDRVLVFSRFEMVIDILRETFHGCDIPYCELSGRTLTSDRFPEIQKFNENPGIPVFLLTTGAGGTGLNLTAANKIILFDQSDNPQEDVQASNRAHRIGQTRDVEVIRLITENTVEGLVYNSCVKKLMLAACVEGQYGAGMDDDDSEESIEEQCRKLMLLESAAEGEVRSSQL</sequence>
<keyword evidence="3" id="KW-0067">ATP-binding</keyword>
<accession>A0A9P8Y2W3</accession>
<dbReference type="SMART" id="SM00490">
    <property type="entry name" value="HELICc"/>
    <property type="match status" value="1"/>
</dbReference>
<dbReference type="PROSITE" id="PS51192">
    <property type="entry name" value="HELICASE_ATP_BIND_1"/>
    <property type="match status" value="1"/>
</dbReference>
<dbReference type="Gene3D" id="3.40.50.10810">
    <property type="entry name" value="Tandem AAA-ATPase domain"/>
    <property type="match status" value="1"/>
</dbReference>
<dbReference type="InterPro" id="IPR049730">
    <property type="entry name" value="SNF2/RAD54-like_C"/>
</dbReference>
<feature type="domain" description="Helicase ATP-binding" evidence="5">
    <location>
        <begin position="604"/>
        <end position="774"/>
    </location>
</feature>
<dbReference type="SMART" id="SM00487">
    <property type="entry name" value="DEXDc"/>
    <property type="match status" value="1"/>
</dbReference>
<feature type="region of interest" description="Disordered" evidence="4">
    <location>
        <begin position="270"/>
        <end position="434"/>
    </location>
</feature>
<evidence type="ECO:0000313" key="7">
    <source>
        <dbReference type="EMBL" id="KAH7027479.1"/>
    </source>
</evidence>
<dbReference type="Pfam" id="PF00271">
    <property type="entry name" value="Helicase_C"/>
    <property type="match status" value="1"/>
</dbReference>
<dbReference type="GeneID" id="70183983"/>
<evidence type="ECO:0000259" key="6">
    <source>
        <dbReference type="PROSITE" id="PS51194"/>
    </source>
</evidence>
<keyword evidence="8" id="KW-1185">Reference proteome</keyword>
<dbReference type="PANTHER" id="PTHR10799">
    <property type="entry name" value="SNF2/RAD54 HELICASE FAMILY"/>
    <property type="match status" value="1"/>
</dbReference>
<evidence type="ECO:0000256" key="4">
    <source>
        <dbReference type="SAM" id="MobiDB-lite"/>
    </source>
</evidence>
<feature type="compositionally biased region" description="Polar residues" evidence="4">
    <location>
        <begin position="270"/>
        <end position="313"/>
    </location>
</feature>
<dbReference type="InterPro" id="IPR038718">
    <property type="entry name" value="SNF2-like_sf"/>
</dbReference>
<dbReference type="PROSITE" id="PS51194">
    <property type="entry name" value="HELICASE_CTER"/>
    <property type="match status" value="1"/>
</dbReference>
<dbReference type="RefSeq" id="XP_046010278.1">
    <property type="nucleotide sequence ID" value="XM_046154437.1"/>
</dbReference>
<feature type="compositionally biased region" description="Low complexity" evidence="4">
    <location>
        <begin position="86"/>
        <end position="105"/>
    </location>
</feature>
<dbReference type="SUPFAM" id="SSF52540">
    <property type="entry name" value="P-loop containing nucleoside triphosphate hydrolases"/>
    <property type="match status" value="2"/>
</dbReference>
<feature type="compositionally biased region" description="Basic and acidic residues" evidence="4">
    <location>
        <begin position="419"/>
        <end position="434"/>
    </location>
</feature>
<feature type="compositionally biased region" description="Basic residues" evidence="4">
    <location>
        <begin position="330"/>
        <end position="341"/>
    </location>
</feature>
<reference evidence="7" key="1">
    <citation type="journal article" date="2021" name="Nat. Commun.">
        <title>Genetic determinants of endophytism in the Arabidopsis root mycobiome.</title>
        <authorList>
            <person name="Mesny F."/>
            <person name="Miyauchi S."/>
            <person name="Thiergart T."/>
            <person name="Pickel B."/>
            <person name="Atanasova L."/>
            <person name="Karlsson M."/>
            <person name="Huettel B."/>
            <person name="Barry K.W."/>
            <person name="Haridas S."/>
            <person name="Chen C."/>
            <person name="Bauer D."/>
            <person name="Andreopoulos W."/>
            <person name="Pangilinan J."/>
            <person name="LaButti K."/>
            <person name="Riley R."/>
            <person name="Lipzen A."/>
            <person name="Clum A."/>
            <person name="Drula E."/>
            <person name="Henrissat B."/>
            <person name="Kohler A."/>
            <person name="Grigoriev I.V."/>
            <person name="Martin F.M."/>
            <person name="Hacquard S."/>
        </authorList>
    </citation>
    <scope>NUCLEOTIDE SEQUENCE</scope>
    <source>
        <strain evidence="7">MPI-CAGE-CH-0230</strain>
    </source>
</reference>
<feature type="compositionally biased region" description="Basic residues" evidence="4">
    <location>
        <begin position="378"/>
        <end position="388"/>
    </location>
</feature>
<feature type="region of interest" description="Disordered" evidence="4">
    <location>
        <begin position="84"/>
        <end position="130"/>
    </location>
</feature>
<feature type="compositionally biased region" description="Low complexity" evidence="4">
    <location>
        <begin position="347"/>
        <end position="369"/>
    </location>
</feature>
<organism evidence="7 8">
    <name type="scientific">Microdochium trichocladiopsis</name>
    <dbReference type="NCBI Taxonomy" id="1682393"/>
    <lineage>
        <taxon>Eukaryota</taxon>
        <taxon>Fungi</taxon>
        <taxon>Dikarya</taxon>
        <taxon>Ascomycota</taxon>
        <taxon>Pezizomycotina</taxon>
        <taxon>Sordariomycetes</taxon>
        <taxon>Xylariomycetidae</taxon>
        <taxon>Xylariales</taxon>
        <taxon>Microdochiaceae</taxon>
        <taxon>Microdochium</taxon>
    </lineage>
</organism>
<evidence type="ECO:0000256" key="3">
    <source>
        <dbReference type="ARBA" id="ARBA00022840"/>
    </source>
</evidence>
<dbReference type="Pfam" id="PF00176">
    <property type="entry name" value="SNF2-rel_dom"/>
    <property type="match status" value="1"/>
</dbReference>
<keyword evidence="1" id="KW-0547">Nucleotide-binding</keyword>
<dbReference type="Proteomes" id="UP000756346">
    <property type="component" value="Unassembled WGS sequence"/>
</dbReference>
<comment type="caution">
    <text evidence="7">The sequence shown here is derived from an EMBL/GenBank/DDBJ whole genome shotgun (WGS) entry which is preliminary data.</text>
</comment>
<dbReference type="InterPro" id="IPR001650">
    <property type="entry name" value="Helicase_C-like"/>
</dbReference>
<feature type="compositionally biased region" description="Acidic residues" evidence="4">
    <location>
        <begin position="15"/>
        <end position="24"/>
    </location>
</feature>
<gene>
    <name evidence="7" type="ORF">B0I36DRAFT_327174</name>
</gene>
<dbReference type="EMBL" id="JAGTJQ010000007">
    <property type="protein sequence ID" value="KAH7027479.1"/>
    <property type="molecule type" value="Genomic_DNA"/>
</dbReference>
<dbReference type="Gene3D" id="3.40.50.300">
    <property type="entry name" value="P-loop containing nucleotide triphosphate hydrolases"/>
    <property type="match status" value="1"/>
</dbReference>
<dbReference type="InterPro" id="IPR027417">
    <property type="entry name" value="P-loop_NTPase"/>
</dbReference>
<keyword evidence="2" id="KW-0378">Hydrolase</keyword>
<protein>
    <submittedName>
        <fullName evidence="7">SNF2 family N-terminal domain-containing protein</fullName>
    </submittedName>
</protein>
<feature type="compositionally biased region" description="Polar residues" evidence="4">
    <location>
        <begin position="106"/>
        <end position="117"/>
    </location>
</feature>
<dbReference type="OrthoDB" id="5857104at2759"/>
<evidence type="ECO:0000313" key="8">
    <source>
        <dbReference type="Proteomes" id="UP000756346"/>
    </source>
</evidence>
<feature type="compositionally biased region" description="Polar residues" evidence="4">
    <location>
        <begin position="26"/>
        <end position="50"/>
    </location>
</feature>
<dbReference type="CDD" id="cd18793">
    <property type="entry name" value="SF2_C_SNF"/>
    <property type="match status" value="1"/>
</dbReference>
<feature type="compositionally biased region" description="Low complexity" evidence="4">
    <location>
        <begin position="314"/>
        <end position="329"/>
    </location>
</feature>
<evidence type="ECO:0000256" key="2">
    <source>
        <dbReference type="ARBA" id="ARBA00022801"/>
    </source>
</evidence>
<dbReference type="AlphaFoldDB" id="A0A9P8Y2W3"/>
<dbReference type="GO" id="GO:0005524">
    <property type="term" value="F:ATP binding"/>
    <property type="evidence" value="ECO:0007669"/>
    <property type="project" value="InterPro"/>
</dbReference>
<evidence type="ECO:0000256" key="1">
    <source>
        <dbReference type="ARBA" id="ARBA00022741"/>
    </source>
</evidence>
<evidence type="ECO:0000259" key="5">
    <source>
        <dbReference type="PROSITE" id="PS51192"/>
    </source>
</evidence>
<feature type="region of interest" description="Disordered" evidence="4">
    <location>
        <begin position="170"/>
        <end position="195"/>
    </location>
</feature>